<sequence>MSFGHNHQTSFLPSLLKSIPKILWNLFVTLVYFTTSKSQILRSITFATNSTICFLYSICSKNSNTGRMSSEKKLVEKYRNSVNTTLYASYIFLLC</sequence>
<reference evidence="1" key="1">
    <citation type="journal article" date="2016" name="Proc. Natl. Acad. Sci. U.S.A.">
        <title>Lipid metabolic changes in an early divergent fungus govern the establishment of a mutualistic symbiosis with endobacteria.</title>
        <authorList>
            <person name="Lastovetsky O.A."/>
            <person name="Gaspar M.L."/>
            <person name="Mondo S.J."/>
            <person name="LaButti K.M."/>
            <person name="Sandor L."/>
            <person name="Grigoriev I.V."/>
            <person name="Henry S.A."/>
            <person name="Pawlowska T.E."/>
        </authorList>
    </citation>
    <scope>NUCLEOTIDE SEQUENCE [LARGE SCALE GENOMIC DNA]</scope>
    <source>
        <strain evidence="1">ATCC 52814</strain>
    </source>
</reference>
<name>A0A1X0QVV2_RHIZD</name>
<dbReference type="VEuPathDB" id="FungiDB:BCV72DRAFT_24355"/>
<evidence type="ECO:0000313" key="1">
    <source>
        <dbReference type="EMBL" id="ORE03872.1"/>
    </source>
</evidence>
<dbReference type="Proteomes" id="UP000242414">
    <property type="component" value="Unassembled WGS sequence"/>
</dbReference>
<dbReference type="EMBL" id="KV921988">
    <property type="protein sequence ID" value="ORE03872.1"/>
    <property type="molecule type" value="Genomic_DNA"/>
</dbReference>
<protein>
    <submittedName>
        <fullName evidence="1">Uncharacterized protein</fullName>
    </submittedName>
</protein>
<dbReference type="AlphaFoldDB" id="A0A1X0QVV2"/>
<accession>A0A1X0QVV2</accession>
<organism evidence="1">
    <name type="scientific">Rhizopus microsporus var. microsporus</name>
    <dbReference type="NCBI Taxonomy" id="86635"/>
    <lineage>
        <taxon>Eukaryota</taxon>
        <taxon>Fungi</taxon>
        <taxon>Fungi incertae sedis</taxon>
        <taxon>Mucoromycota</taxon>
        <taxon>Mucoromycotina</taxon>
        <taxon>Mucoromycetes</taxon>
        <taxon>Mucorales</taxon>
        <taxon>Mucorineae</taxon>
        <taxon>Rhizopodaceae</taxon>
        <taxon>Rhizopus</taxon>
    </lineage>
</organism>
<proteinExistence type="predicted"/>
<gene>
    <name evidence="1" type="ORF">BCV72DRAFT_24355</name>
</gene>